<gene>
    <name evidence="9" type="ORF">J4557_34770</name>
</gene>
<dbReference type="InterPro" id="IPR013249">
    <property type="entry name" value="RNA_pol_sigma70_r4_t2"/>
</dbReference>
<organism evidence="9 10">
    <name type="scientific">Actinomadura nitritigenes</name>
    <dbReference type="NCBI Taxonomy" id="134602"/>
    <lineage>
        <taxon>Bacteria</taxon>
        <taxon>Bacillati</taxon>
        <taxon>Actinomycetota</taxon>
        <taxon>Actinomycetes</taxon>
        <taxon>Streptosporangiales</taxon>
        <taxon>Thermomonosporaceae</taxon>
        <taxon>Actinomadura</taxon>
    </lineage>
</organism>
<protein>
    <submittedName>
        <fullName evidence="9">RNA polymerase sigma factor</fullName>
    </submittedName>
</protein>
<keyword evidence="6" id="KW-0175">Coiled coil</keyword>
<accession>A0ABS3RA44</accession>
<dbReference type="SUPFAM" id="SSF88659">
    <property type="entry name" value="Sigma3 and sigma4 domains of RNA polymerase sigma factors"/>
    <property type="match status" value="1"/>
</dbReference>
<feature type="coiled-coil region" evidence="6">
    <location>
        <begin position="125"/>
        <end position="152"/>
    </location>
</feature>
<evidence type="ECO:0000256" key="5">
    <source>
        <dbReference type="ARBA" id="ARBA00023163"/>
    </source>
</evidence>
<evidence type="ECO:0000256" key="4">
    <source>
        <dbReference type="ARBA" id="ARBA00023125"/>
    </source>
</evidence>
<dbReference type="InterPro" id="IPR007627">
    <property type="entry name" value="RNA_pol_sigma70_r2"/>
</dbReference>
<dbReference type="Pfam" id="PF04542">
    <property type="entry name" value="Sigma70_r2"/>
    <property type="match status" value="1"/>
</dbReference>
<feature type="domain" description="RNA polymerase sigma-70 region 2" evidence="7">
    <location>
        <begin position="10"/>
        <end position="72"/>
    </location>
</feature>
<feature type="domain" description="RNA polymerase sigma factor 70 region 4 type 2" evidence="8">
    <location>
        <begin position="96"/>
        <end position="146"/>
    </location>
</feature>
<comment type="caution">
    <text evidence="9">The sequence shown here is derived from an EMBL/GenBank/DDBJ whole genome shotgun (WGS) entry which is preliminary data.</text>
</comment>
<reference evidence="9 10" key="1">
    <citation type="submission" date="2021-03" db="EMBL/GenBank/DDBJ databases">
        <authorList>
            <person name="Kanchanasin P."/>
            <person name="Saeng-In P."/>
            <person name="Phongsopitanun W."/>
            <person name="Yuki M."/>
            <person name="Kudo T."/>
            <person name="Ohkuma M."/>
            <person name="Tanasupawat S."/>
        </authorList>
    </citation>
    <scope>NUCLEOTIDE SEQUENCE [LARGE SCALE GENOMIC DNA]</scope>
    <source>
        <strain evidence="9 10">L46</strain>
    </source>
</reference>
<dbReference type="SUPFAM" id="SSF88946">
    <property type="entry name" value="Sigma2 domain of RNA polymerase sigma factors"/>
    <property type="match status" value="1"/>
</dbReference>
<evidence type="ECO:0000256" key="1">
    <source>
        <dbReference type="ARBA" id="ARBA00010641"/>
    </source>
</evidence>
<dbReference type="Gene3D" id="1.10.10.10">
    <property type="entry name" value="Winged helix-like DNA-binding domain superfamily/Winged helix DNA-binding domain"/>
    <property type="match status" value="1"/>
</dbReference>
<dbReference type="Gene3D" id="1.10.1740.10">
    <property type="match status" value="1"/>
</dbReference>
<dbReference type="RefSeq" id="WP_208271018.1">
    <property type="nucleotide sequence ID" value="NZ_BAAAGM010000054.1"/>
</dbReference>
<evidence type="ECO:0000259" key="7">
    <source>
        <dbReference type="Pfam" id="PF04542"/>
    </source>
</evidence>
<keyword evidence="4" id="KW-0238">DNA-binding</keyword>
<evidence type="ECO:0000313" key="9">
    <source>
        <dbReference type="EMBL" id="MBO2442702.1"/>
    </source>
</evidence>
<evidence type="ECO:0000256" key="3">
    <source>
        <dbReference type="ARBA" id="ARBA00023082"/>
    </source>
</evidence>
<dbReference type="PANTHER" id="PTHR43133:SF8">
    <property type="entry name" value="RNA POLYMERASE SIGMA FACTOR HI_1459-RELATED"/>
    <property type="match status" value="1"/>
</dbReference>
<evidence type="ECO:0000256" key="6">
    <source>
        <dbReference type="SAM" id="Coils"/>
    </source>
</evidence>
<dbReference type="Proteomes" id="UP000666915">
    <property type="component" value="Unassembled WGS sequence"/>
</dbReference>
<dbReference type="NCBIfam" id="TIGR02937">
    <property type="entry name" value="sigma70-ECF"/>
    <property type="match status" value="1"/>
</dbReference>
<sequence>MQNEISEYFKQDYNELVGFVMRLGAQQSTAEDVAQAAFVEAYIQWSRITHPRAWVRRVASRIHYRESKKADRLSEQRHLASTPAVDPADHAAGCDRVLAALAMLPVRQREVMAWHLDGYEPEQIARELGLTADNVRKALQRARERLKKLLAEQPERGTP</sequence>
<evidence type="ECO:0000259" key="8">
    <source>
        <dbReference type="Pfam" id="PF08281"/>
    </source>
</evidence>
<keyword evidence="5" id="KW-0804">Transcription</keyword>
<dbReference type="InterPro" id="IPR039425">
    <property type="entry name" value="RNA_pol_sigma-70-like"/>
</dbReference>
<keyword evidence="3" id="KW-0731">Sigma factor</keyword>
<dbReference type="InterPro" id="IPR036388">
    <property type="entry name" value="WH-like_DNA-bd_sf"/>
</dbReference>
<dbReference type="InterPro" id="IPR014284">
    <property type="entry name" value="RNA_pol_sigma-70_dom"/>
</dbReference>
<evidence type="ECO:0000256" key="2">
    <source>
        <dbReference type="ARBA" id="ARBA00023015"/>
    </source>
</evidence>
<keyword evidence="10" id="KW-1185">Reference proteome</keyword>
<name>A0ABS3RA44_9ACTN</name>
<dbReference type="Pfam" id="PF08281">
    <property type="entry name" value="Sigma70_r4_2"/>
    <property type="match status" value="1"/>
</dbReference>
<keyword evidence="2" id="KW-0805">Transcription regulation</keyword>
<dbReference type="InterPro" id="IPR013324">
    <property type="entry name" value="RNA_pol_sigma_r3/r4-like"/>
</dbReference>
<evidence type="ECO:0000313" key="10">
    <source>
        <dbReference type="Proteomes" id="UP000666915"/>
    </source>
</evidence>
<dbReference type="EMBL" id="JAGEOK010000027">
    <property type="protein sequence ID" value="MBO2442702.1"/>
    <property type="molecule type" value="Genomic_DNA"/>
</dbReference>
<dbReference type="InterPro" id="IPR013325">
    <property type="entry name" value="RNA_pol_sigma_r2"/>
</dbReference>
<dbReference type="PANTHER" id="PTHR43133">
    <property type="entry name" value="RNA POLYMERASE ECF-TYPE SIGMA FACTO"/>
    <property type="match status" value="1"/>
</dbReference>
<proteinExistence type="inferred from homology"/>
<comment type="similarity">
    <text evidence="1">Belongs to the sigma-70 factor family. ECF subfamily.</text>
</comment>